<evidence type="ECO:0000256" key="1">
    <source>
        <dbReference type="SAM" id="SignalP"/>
    </source>
</evidence>
<name>A0A3R9GU14_ACHDE</name>
<dbReference type="EMBL" id="CP154792">
    <property type="protein sequence ID" value="XAN15703.1"/>
    <property type="molecule type" value="Genomic_DNA"/>
</dbReference>
<dbReference type="RefSeq" id="WP_062681132.1">
    <property type="nucleotide sequence ID" value="NZ_BLWG01000523.1"/>
</dbReference>
<keyword evidence="5" id="KW-1185">Reference proteome</keyword>
<proteinExistence type="predicted"/>
<dbReference type="EMBL" id="CP054569">
    <property type="protein sequence ID" value="QKQ49801.1"/>
    <property type="molecule type" value="Genomic_DNA"/>
</dbReference>
<dbReference type="PANTHER" id="PTHR40039">
    <property type="entry name" value="PROTEIN DLTD"/>
    <property type="match status" value="1"/>
</dbReference>
<dbReference type="Proteomes" id="UP000509782">
    <property type="component" value="Chromosome"/>
</dbReference>
<feature type="signal peptide" evidence="1">
    <location>
        <begin position="1"/>
        <end position="18"/>
    </location>
</feature>
<organism evidence="2 4">
    <name type="scientific">Achromobacter denitrificans</name>
    <name type="common">Alcaligenes denitrificans</name>
    <dbReference type="NCBI Taxonomy" id="32002"/>
    <lineage>
        <taxon>Bacteria</taxon>
        <taxon>Pseudomonadati</taxon>
        <taxon>Pseudomonadota</taxon>
        <taxon>Betaproteobacteria</taxon>
        <taxon>Burkholderiales</taxon>
        <taxon>Alcaligenaceae</taxon>
        <taxon>Achromobacter</taxon>
    </lineage>
</organism>
<dbReference type="GeneID" id="92842659"/>
<dbReference type="OrthoDB" id="8648862at2"/>
<keyword evidence="1" id="KW-0732">Signal</keyword>
<sequence>MSLPILRNSQLLSHVAAAATAVALAVGAYCGADDLLSRIVNPMQPTAASAAASNSNYLPNLGPDWGTQHVNLNRLGNALSDGTLVVLGSSELSSHDLRFVPYRFFPEELKVPTLAYGHAMFQSYGIVSVLESVADSLTPNTRLVIMVSPAWFASGGQLPRSAFAEHVTGPVWDRLWDQPSTREQMQTWITDNANWGLLWLIANGQVAELKDKLSMWWQARKAPAPDRPRSKLSVPAHRFVSWPSAARLDPGQWARLTHQAREAERDLGGHNPYDVRDDYYKQYLAPLYSPARNEFADVDPITRAELGDLSRVMALLQKRKVRAYFVIQPFNPKLILDVERFDPVVAAITGMCARYQMGCLDLYSIPFEPGMLRDDMHLAELGWALADQGIAEYFSR</sequence>
<dbReference type="PANTHER" id="PTHR40039:SF1">
    <property type="entry name" value="PROTEIN DLTD"/>
    <property type="match status" value="1"/>
</dbReference>
<dbReference type="AlphaFoldDB" id="A0A3R9GU14"/>
<dbReference type="InterPro" id="IPR006998">
    <property type="entry name" value="DltD"/>
</dbReference>
<evidence type="ECO:0000313" key="5">
    <source>
        <dbReference type="Proteomes" id="UP001446337"/>
    </source>
</evidence>
<gene>
    <name evidence="3" type="ORF">AAIK43_30645</name>
    <name evidence="2" type="ORF">FOC81_25120</name>
</gene>
<reference evidence="3 5" key="2">
    <citation type="submission" date="2024-05" db="EMBL/GenBank/DDBJ databases">
        <title>Achromobacter denitrificans. BP1, complete genome.</title>
        <authorList>
            <person name="Zhang B."/>
        </authorList>
    </citation>
    <scope>NUCLEOTIDE SEQUENCE [LARGE SCALE GENOMIC DNA]</scope>
    <source>
        <strain evidence="3 5">BP1</strain>
    </source>
</reference>
<dbReference type="Pfam" id="PF04914">
    <property type="entry name" value="DltD"/>
    <property type="match status" value="1"/>
</dbReference>
<accession>A0A3R9GU14</accession>
<protein>
    <submittedName>
        <fullName evidence="2">D-alanyl-lipoteichoic acid biosynthesis protein DltD</fullName>
    </submittedName>
</protein>
<evidence type="ECO:0000313" key="2">
    <source>
        <dbReference type="EMBL" id="QKQ49801.1"/>
    </source>
</evidence>
<feature type="chain" id="PRO_5030082752" evidence="1">
    <location>
        <begin position="19"/>
        <end position="396"/>
    </location>
</feature>
<evidence type="ECO:0000313" key="3">
    <source>
        <dbReference type="EMBL" id="XAN15703.1"/>
    </source>
</evidence>
<dbReference type="Proteomes" id="UP001446337">
    <property type="component" value="Chromosome"/>
</dbReference>
<evidence type="ECO:0000313" key="4">
    <source>
        <dbReference type="Proteomes" id="UP000509782"/>
    </source>
</evidence>
<dbReference type="STRING" id="32002.BVK87_24005"/>
<reference evidence="2 4" key="1">
    <citation type="submission" date="2020-05" db="EMBL/GenBank/DDBJ databases">
        <title>FDA dAtabase for Regulatory Grade micrObial Sequences (FDA-ARGOS): Supporting development and validation of Infectious Disease Dx tests.</title>
        <authorList>
            <person name="Sproer C."/>
            <person name="Gronow S."/>
            <person name="Severitt S."/>
            <person name="Schroder I."/>
            <person name="Tallon L."/>
            <person name="Sadzewicz L."/>
            <person name="Zhao X."/>
            <person name="Vavikolanu K."/>
            <person name="Mehta A."/>
            <person name="Aluvathingal J."/>
            <person name="Nadendla S."/>
            <person name="Myers T."/>
            <person name="Yan Y."/>
            <person name="Sichtig H."/>
        </authorList>
    </citation>
    <scope>NUCLEOTIDE SEQUENCE [LARGE SCALE GENOMIC DNA]</scope>
    <source>
        <strain evidence="2 4">FDAARGOS_787</strain>
    </source>
</reference>